<comment type="catalytic activity">
    <reaction evidence="8 9">
        <text>guanosine(26) in tRNA + 2 S-adenosyl-L-methionine = N(2)-dimethylguanosine(26) in tRNA + 2 S-adenosyl-L-homocysteine + 2 H(+)</text>
        <dbReference type="Rhea" id="RHEA:43140"/>
        <dbReference type="Rhea" id="RHEA-COMP:10359"/>
        <dbReference type="Rhea" id="RHEA-COMP:10360"/>
        <dbReference type="ChEBI" id="CHEBI:15378"/>
        <dbReference type="ChEBI" id="CHEBI:57856"/>
        <dbReference type="ChEBI" id="CHEBI:59789"/>
        <dbReference type="ChEBI" id="CHEBI:74269"/>
        <dbReference type="ChEBI" id="CHEBI:74513"/>
        <dbReference type="EC" id="2.1.1.216"/>
    </reaction>
</comment>
<dbReference type="GO" id="GO:0005634">
    <property type="term" value="C:nucleus"/>
    <property type="evidence" value="ECO:0007669"/>
    <property type="project" value="TreeGrafter"/>
</dbReference>
<dbReference type="InterPro" id="IPR029063">
    <property type="entry name" value="SAM-dependent_MTases_sf"/>
</dbReference>
<proteinExistence type="inferred from homology"/>
<dbReference type="InterPro" id="IPR002905">
    <property type="entry name" value="Trm1"/>
</dbReference>
<protein>
    <recommendedName>
        <fullName evidence="7 9">tRNA (guanine(26)-N(2))-dimethyltransferase</fullName>
        <ecNumber evidence="7 9">2.1.1.216</ecNumber>
    </recommendedName>
</protein>
<reference evidence="11 12" key="1">
    <citation type="submission" date="2019-01" db="EMBL/GenBank/DDBJ databases">
        <authorList>
            <person name="Ferrante I. M."/>
        </authorList>
    </citation>
    <scope>NUCLEOTIDE SEQUENCE [LARGE SCALE GENOMIC DNA]</scope>
    <source>
        <strain evidence="11 12">B856</strain>
    </source>
</reference>
<keyword evidence="4 9" id="KW-0949">S-adenosyl-L-methionine</keyword>
<gene>
    <name evidence="11" type="ORF">PSNMU_V1.4_AUG-EV-PASAV3_0018400</name>
</gene>
<dbReference type="FunFam" id="3.30.56.70:FF:000001">
    <property type="entry name" value="tRNA (guanine(26)-N(2))-dimethyltransferase"/>
    <property type="match status" value="1"/>
</dbReference>
<evidence type="ECO:0000313" key="11">
    <source>
        <dbReference type="EMBL" id="VEU35095.1"/>
    </source>
</evidence>
<dbReference type="SUPFAM" id="SSF53335">
    <property type="entry name" value="S-adenosyl-L-methionine-dependent methyltransferases"/>
    <property type="match status" value="1"/>
</dbReference>
<dbReference type="Gene3D" id="3.40.50.150">
    <property type="entry name" value="Vaccinia Virus protein VP39"/>
    <property type="match status" value="1"/>
</dbReference>
<organism evidence="11 12">
    <name type="scientific">Pseudo-nitzschia multistriata</name>
    <dbReference type="NCBI Taxonomy" id="183589"/>
    <lineage>
        <taxon>Eukaryota</taxon>
        <taxon>Sar</taxon>
        <taxon>Stramenopiles</taxon>
        <taxon>Ochrophyta</taxon>
        <taxon>Bacillariophyta</taxon>
        <taxon>Bacillariophyceae</taxon>
        <taxon>Bacillariophycidae</taxon>
        <taxon>Bacillariales</taxon>
        <taxon>Bacillariaceae</taxon>
        <taxon>Pseudo-nitzschia</taxon>
    </lineage>
</organism>
<dbReference type="AlphaFoldDB" id="A0A448YZB8"/>
<dbReference type="PANTHER" id="PTHR10631">
    <property type="entry name" value="N 2 ,N 2 -DIMETHYLGUANOSINE TRNA METHYLTRANSFERASE"/>
    <property type="match status" value="1"/>
</dbReference>
<evidence type="ECO:0000256" key="1">
    <source>
        <dbReference type="ARBA" id="ARBA00022555"/>
    </source>
</evidence>
<evidence type="ECO:0000256" key="4">
    <source>
        <dbReference type="ARBA" id="ARBA00022691"/>
    </source>
</evidence>
<feature type="region of interest" description="Disordered" evidence="10">
    <location>
        <begin position="556"/>
        <end position="614"/>
    </location>
</feature>
<evidence type="ECO:0000256" key="8">
    <source>
        <dbReference type="ARBA" id="ARBA00051897"/>
    </source>
</evidence>
<feature type="compositionally biased region" description="Basic and acidic residues" evidence="10">
    <location>
        <begin position="86"/>
        <end position="105"/>
    </location>
</feature>
<accession>A0A448YZB8</accession>
<dbReference type="EMBL" id="CAACVS010000048">
    <property type="protein sequence ID" value="VEU35095.1"/>
    <property type="molecule type" value="Genomic_DNA"/>
</dbReference>
<dbReference type="PANTHER" id="PTHR10631:SF3">
    <property type="entry name" value="TRNA (GUANINE(26)-N(2))-DIMETHYLTRANSFERASE"/>
    <property type="match status" value="1"/>
</dbReference>
<keyword evidence="2 9" id="KW-0489">Methyltransferase</keyword>
<evidence type="ECO:0000313" key="12">
    <source>
        <dbReference type="Proteomes" id="UP000291116"/>
    </source>
</evidence>
<evidence type="ECO:0000256" key="5">
    <source>
        <dbReference type="ARBA" id="ARBA00022694"/>
    </source>
</evidence>
<dbReference type="Proteomes" id="UP000291116">
    <property type="component" value="Unassembled WGS sequence"/>
</dbReference>
<keyword evidence="6 9" id="KW-0694">RNA-binding</keyword>
<evidence type="ECO:0000256" key="2">
    <source>
        <dbReference type="ARBA" id="ARBA00022603"/>
    </source>
</evidence>
<dbReference type="Pfam" id="PF02005">
    <property type="entry name" value="TRM"/>
    <property type="match status" value="1"/>
</dbReference>
<dbReference type="Gene3D" id="3.30.56.70">
    <property type="entry name" value="N2,N2-dimethylguanosine tRNA methyltransferase, C-terminal domain"/>
    <property type="match status" value="1"/>
</dbReference>
<evidence type="ECO:0000256" key="7">
    <source>
        <dbReference type="ARBA" id="ARBA00039099"/>
    </source>
</evidence>
<feature type="compositionally biased region" description="Basic and acidic residues" evidence="10">
    <location>
        <begin position="584"/>
        <end position="614"/>
    </location>
</feature>
<keyword evidence="1 9" id="KW-0820">tRNA-binding</keyword>
<evidence type="ECO:0000256" key="3">
    <source>
        <dbReference type="ARBA" id="ARBA00022679"/>
    </source>
</evidence>
<sequence length="614" mass="67682">MTKKRKHDDVAASSTASSATNDAAKDDKNGTTSITEGSSVMIFPANQESAVFYNPVQVQNRDLSILMISLYAERRAIRRAVKQKKKELNKQRQAETDKEKRMSKEELDKQLKAYEESLDGSQLAKETTEAKENNNGITILDALAASGLRSIRYWKEIPGVKHVTINDMEEAAVERAKDNLRNNKIEPSVILEDNAERNSGICVNHGDATHEMYMSRRPQSLVINEVTKLSAKQQPMWDVIDLDPYGSVAPFLDGAVQAAENGGLLCITCTDMAALGGSHPETAYGRYASLPIQSAKYLQELALRILLHTTAVSAAKYGRTIRPILSVGMNFYVRVFVEIVNDKKGVSDLSLINGNVYQSTQCSSFVTIPQGQKGGKNNNGYQSSRVEPSKCPETGAPFKIGGPLWLGPLHDQTVVKVALERLANKECKAPNMELIATRERLQGLLTSVSEELDTPLYYTLPGLCQALRCSCPPLREFKGAILNAGYKVSGYHKEPSAIKTDAPGHVVWDIMRAWVEKNPLKKKPAEGSVAEKILAVERSLKEVDWSVPESLKRSAMVDGKKKKKISRFPLNPEKNWGPKRAATGKKEATDDKTGSSETVKEGSEDTEMKVVAEK</sequence>
<dbReference type="InterPro" id="IPR042296">
    <property type="entry name" value="tRNA_met_Trm1_C"/>
</dbReference>
<feature type="compositionally biased region" description="Low complexity" evidence="10">
    <location>
        <begin position="11"/>
        <end position="22"/>
    </location>
</feature>
<dbReference type="OrthoDB" id="6349953at2759"/>
<keyword evidence="3 9" id="KW-0808">Transferase</keyword>
<comment type="similarity">
    <text evidence="9">Belongs to the class I-like SAM-binding methyltransferase superfamily. Trm1 family.</text>
</comment>
<dbReference type="GO" id="GO:0000049">
    <property type="term" value="F:tRNA binding"/>
    <property type="evidence" value="ECO:0007669"/>
    <property type="project" value="UniProtKB-UniRule"/>
</dbReference>
<dbReference type="GO" id="GO:0160104">
    <property type="term" value="F:tRNA (guanine(26)-N2)-dimethyltransferase activity"/>
    <property type="evidence" value="ECO:0007669"/>
    <property type="project" value="UniProtKB-UniRule"/>
</dbReference>
<keyword evidence="12" id="KW-1185">Reference proteome</keyword>
<feature type="region of interest" description="Disordered" evidence="10">
    <location>
        <begin position="1"/>
        <end position="35"/>
    </location>
</feature>
<dbReference type="GO" id="GO:0002940">
    <property type="term" value="P:tRNA N2-guanine methylation"/>
    <property type="evidence" value="ECO:0007669"/>
    <property type="project" value="TreeGrafter"/>
</dbReference>
<keyword evidence="5 9" id="KW-0819">tRNA processing</keyword>
<evidence type="ECO:0000256" key="9">
    <source>
        <dbReference type="PROSITE-ProRule" id="PRU00958"/>
    </source>
</evidence>
<dbReference type="EC" id="2.1.1.216" evidence="7 9"/>
<evidence type="ECO:0000256" key="10">
    <source>
        <dbReference type="SAM" id="MobiDB-lite"/>
    </source>
</evidence>
<dbReference type="PROSITE" id="PS51626">
    <property type="entry name" value="SAM_MT_TRM1"/>
    <property type="match status" value="1"/>
</dbReference>
<feature type="region of interest" description="Disordered" evidence="10">
    <location>
        <begin position="82"/>
        <end position="105"/>
    </location>
</feature>
<name>A0A448YZB8_9STRA</name>
<evidence type="ECO:0000256" key="6">
    <source>
        <dbReference type="ARBA" id="ARBA00022884"/>
    </source>
</evidence>